<keyword evidence="6 14" id="KW-0378">Hydrolase</keyword>
<keyword evidence="9 16" id="KW-1133">Transmembrane helix</keyword>
<dbReference type="OrthoDB" id="300641at2759"/>
<keyword evidence="8" id="KW-0106">Calcium</keyword>
<evidence type="ECO:0000256" key="5">
    <source>
        <dbReference type="ARBA" id="ARBA00022729"/>
    </source>
</evidence>
<evidence type="ECO:0000256" key="11">
    <source>
        <dbReference type="ARBA" id="ARBA00023145"/>
    </source>
</evidence>
<dbReference type="Pfam" id="PF00082">
    <property type="entry name" value="Peptidase_S8"/>
    <property type="match status" value="1"/>
</dbReference>
<dbReference type="SUPFAM" id="SSF49785">
    <property type="entry name" value="Galactose-binding domain-like"/>
    <property type="match status" value="1"/>
</dbReference>
<dbReference type="RefSeq" id="XP_002341917.1">
    <property type="nucleotide sequence ID" value="XM_002341876.1"/>
</dbReference>
<dbReference type="InterPro" id="IPR034182">
    <property type="entry name" value="Kexin/furin"/>
</dbReference>
<protein>
    <submittedName>
        <fullName evidence="19">Pheromone processing endoprotease KexB</fullName>
        <ecNumber evidence="19">3.4.21.61</ecNumber>
    </submittedName>
</protein>
<evidence type="ECO:0000256" key="17">
    <source>
        <dbReference type="SAM" id="SignalP"/>
    </source>
</evidence>
<dbReference type="PhylomeDB" id="B8LXM9"/>
<evidence type="ECO:0000256" key="7">
    <source>
        <dbReference type="ARBA" id="ARBA00022825"/>
    </source>
</evidence>
<evidence type="ECO:0000256" key="16">
    <source>
        <dbReference type="SAM" id="Phobius"/>
    </source>
</evidence>
<dbReference type="InterPro" id="IPR036852">
    <property type="entry name" value="Peptidase_S8/S53_dom_sf"/>
</dbReference>
<dbReference type="Gene3D" id="2.60.120.260">
    <property type="entry name" value="Galactose-binding domain-like"/>
    <property type="match status" value="1"/>
</dbReference>
<keyword evidence="12" id="KW-0325">Glycoprotein</keyword>
<dbReference type="GO" id="GO:0016485">
    <property type="term" value="P:protein processing"/>
    <property type="evidence" value="ECO:0007669"/>
    <property type="project" value="EnsemblFungi"/>
</dbReference>
<evidence type="ECO:0000313" key="19">
    <source>
        <dbReference type="EMBL" id="EED24530.1"/>
    </source>
</evidence>
<dbReference type="MEROPS" id="S08.070"/>
<dbReference type="PROSITE" id="PS00137">
    <property type="entry name" value="SUBTILASE_HIS"/>
    <property type="match status" value="1"/>
</dbReference>
<dbReference type="InParanoid" id="B8LXM9"/>
<dbReference type="GO" id="GO:0000139">
    <property type="term" value="C:Golgi membrane"/>
    <property type="evidence" value="ECO:0007669"/>
    <property type="project" value="TreeGrafter"/>
</dbReference>
<dbReference type="PROSITE" id="PS51892">
    <property type="entry name" value="SUBTILASE"/>
    <property type="match status" value="1"/>
</dbReference>
<feature type="compositionally biased region" description="Basic and acidic residues" evidence="15">
    <location>
        <begin position="809"/>
        <end position="823"/>
    </location>
</feature>
<dbReference type="PROSITE" id="PS51829">
    <property type="entry name" value="P_HOMO_B"/>
    <property type="match status" value="1"/>
</dbReference>
<comment type="subcellular location">
    <subcellularLocation>
        <location evidence="1">Membrane</location>
    </subcellularLocation>
</comment>
<evidence type="ECO:0000256" key="13">
    <source>
        <dbReference type="PIRSR" id="PIRSR615500-1"/>
    </source>
</evidence>
<dbReference type="GO" id="GO:0004252">
    <property type="term" value="F:serine-type endopeptidase activity"/>
    <property type="evidence" value="ECO:0007669"/>
    <property type="project" value="UniProtKB-UniRule"/>
</dbReference>
<dbReference type="VEuPathDB" id="FungiDB:TSTA_078850"/>
<proteinExistence type="inferred from homology"/>
<comment type="similarity">
    <text evidence="2">Belongs to the peptidase S8 family. Furin subfamily.</text>
</comment>
<evidence type="ECO:0000313" key="20">
    <source>
        <dbReference type="Proteomes" id="UP000001745"/>
    </source>
</evidence>
<dbReference type="eggNOG" id="KOG3525">
    <property type="taxonomic scope" value="Eukaryota"/>
</dbReference>
<dbReference type="GeneID" id="8108619"/>
<feature type="compositionally biased region" description="Acidic residues" evidence="15">
    <location>
        <begin position="794"/>
        <end position="808"/>
    </location>
</feature>
<dbReference type="GO" id="GO:0005802">
    <property type="term" value="C:trans-Golgi network"/>
    <property type="evidence" value="ECO:0007669"/>
    <property type="project" value="EnsemblFungi"/>
</dbReference>
<dbReference type="PANTHER" id="PTHR42884:SF14">
    <property type="entry name" value="NEUROENDOCRINE CONVERTASE 1"/>
    <property type="match status" value="1"/>
</dbReference>
<dbReference type="PROSITE" id="PS00138">
    <property type="entry name" value="SUBTILASE_SER"/>
    <property type="match status" value="1"/>
</dbReference>
<dbReference type="Gene3D" id="3.40.50.200">
    <property type="entry name" value="Peptidase S8/S53 domain"/>
    <property type="match status" value="1"/>
</dbReference>
<feature type="compositionally biased region" description="Acidic residues" evidence="15">
    <location>
        <begin position="683"/>
        <end position="696"/>
    </location>
</feature>
<gene>
    <name evidence="19" type="ORF">TSTA_078850</name>
</gene>
<dbReference type="InterPro" id="IPR000209">
    <property type="entry name" value="Peptidase_S8/S53_dom"/>
</dbReference>
<dbReference type="PRINTS" id="PR00723">
    <property type="entry name" value="SUBTILISIN"/>
</dbReference>
<dbReference type="Proteomes" id="UP000001745">
    <property type="component" value="Unassembled WGS sequence"/>
</dbReference>
<evidence type="ECO:0000256" key="2">
    <source>
        <dbReference type="ARBA" id="ARBA00005325"/>
    </source>
</evidence>
<keyword evidence="4 16" id="KW-0812">Transmembrane</keyword>
<dbReference type="CDD" id="cd04059">
    <property type="entry name" value="Peptidases_S8_Protein_convertases_Kexins_Furin-like"/>
    <property type="match status" value="1"/>
</dbReference>
<dbReference type="Pfam" id="PF01483">
    <property type="entry name" value="P_proprotein"/>
    <property type="match status" value="1"/>
</dbReference>
<keyword evidence="7 14" id="KW-0720">Serine protease</keyword>
<evidence type="ECO:0000256" key="14">
    <source>
        <dbReference type="PROSITE-ProRule" id="PRU01240"/>
    </source>
</evidence>
<keyword evidence="3 14" id="KW-0645">Protease</keyword>
<organism evidence="19 20">
    <name type="scientific">Talaromyces stipitatus (strain ATCC 10500 / CBS 375.48 / QM 6759 / NRRL 1006)</name>
    <name type="common">Penicillium stipitatum</name>
    <dbReference type="NCBI Taxonomy" id="441959"/>
    <lineage>
        <taxon>Eukaryota</taxon>
        <taxon>Fungi</taxon>
        <taxon>Dikarya</taxon>
        <taxon>Ascomycota</taxon>
        <taxon>Pezizomycotina</taxon>
        <taxon>Eurotiomycetes</taxon>
        <taxon>Eurotiomycetidae</taxon>
        <taxon>Eurotiales</taxon>
        <taxon>Trichocomaceae</taxon>
        <taxon>Talaromyces</taxon>
        <taxon>Talaromyces sect. Talaromyces</taxon>
    </lineage>
</organism>
<feature type="active site" description="Charge relay system" evidence="13 14">
    <location>
        <position position="194"/>
    </location>
</feature>
<dbReference type="InterPro" id="IPR022398">
    <property type="entry name" value="Peptidase_S8_His-AS"/>
</dbReference>
<dbReference type="FunFam" id="3.40.50.200:FF:000005">
    <property type="entry name" value="Proprotein convertase subtilisin/kexin type 7"/>
    <property type="match status" value="1"/>
</dbReference>
<feature type="active site" description="Charge relay system" evidence="13 14">
    <location>
        <position position="404"/>
    </location>
</feature>
<feature type="active site" description="Charge relay system" evidence="13 14">
    <location>
        <position position="232"/>
    </location>
</feature>
<dbReference type="HOGENOM" id="CLU_002976_2_1_1"/>
<dbReference type="OMA" id="RCCGEIA"/>
<dbReference type="FunCoup" id="B8LXM9">
    <property type="interactions" value="154"/>
</dbReference>
<feature type="chain" id="PRO_5002877423" evidence="17">
    <location>
        <begin position="20"/>
        <end position="823"/>
    </location>
</feature>
<evidence type="ECO:0000256" key="6">
    <source>
        <dbReference type="ARBA" id="ARBA00022801"/>
    </source>
</evidence>
<evidence type="ECO:0000256" key="9">
    <source>
        <dbReference type="ARBA" id="ARBA00022989"/>
    </source>
</evidence>
<evidence type="ECO:0000256" key="1">
    <source>
        <dbReference type="ARBA" id="ARBA00004370"/>
    </source>
</evidence>
<keyword evidence="10 16" id="KW-0472">Membrane</keyword>
<dbReference type="STRING" id="441959.B8LXM9"/>
<dbReference type="InterPro" id="IPR015500">
    <property type="entry name" value="Peptidase_S8_subtilisin-rel"/>
</dbReference>
<keyword evidence="5 17" id="KW-0732">Signal</keyword>
<feature type="region of interest" description="Disordered" evidence="15">
    <location>
        <begin position="794"/>
        <end position="823"/>
    </location>
</feature>
<dbReference type="InterPro" id="IPR002884">
    <property type="entry name" value="P_dom"/>
</dbReference>
<dbReference type="PANTHER" id="PTHR42884">
    <property type="entry name" value="PROPROTEIN CONVERTASE SUBTILISIN/KEXIN-RELATED"/>
    <property type="match status" value="1"/>
</dbReference>
<dbReference type="GO" id="GO:0007323">
    <property type="term" value="P:peptide pheromone maturation"/>
    <property type="evidence" value="ECO:0007669"/>
    <property type="project" value="EnsemblFungi"/>
</dbReference>
<feature type="region of interest" description="Disordered" evidence="15">
    <location>
        <begin position="649"/>
        <end position="705"/>
    </location>
</feature>
<accession>B8LXM9</accession>
<evidence type="ECO:0000256" key="12">
    <source>
        <dbReference type="ARBA" id="ARBA00023180"/>
    </source>
</evidence>
<feature type="domain" description="P/Homo B" evidence="18">
    <location>
        <begin position="480"/>
        <end position="615"/>
    </location>
</feature>
<dbReference type="AlphaFoldDB" id="B8LXM9"/>
<dbReference type="SUPFAM" id="SSF52743">
    <property type="entry name" value="Subtilisin-like"/>
    <property type="match status" value="1"/>
</dbReference>
<dbReference type="InterPro" id="IPR023828">
    <property type="entry name" value="Peptidase_S8_Ser-AS"/>
</dbReference>
<name>B8LXM9_TALSN</name>
<dbReference type="InterPro" id="IPR008979">
    <property type="entry name" value="Galactose-bd-like_sf"/>
</dbReference>
<evidence type="ECO:0000256" key="15">
    <source>
        <dbReference type="SAM" id="MobiDB-lite"/>
    </source>
</evidence>
<evidence type="ECO:0000256" key="10">
    <source>
        <dbReference type="ARBA" id="ARBA00023136"/>
    </source>
</evidence>
<evidence type="ECO:0000256" key="4">
    <source>
        <dbReference type="ARBA" id="ARBA00022692"/>
    </source>
</evidence>
<evidence type="ECO:0000259" key="18">
    <source>
        <dbReference type="PROSITE" id="PS51829"/>
    </source>
</evidence>
<sequence>MRLSNSLPLLSLLFAPSLADLLPRTYDTHDFFALHLDDSVTPEYVAAALGARHEGQIGSLPGHHKFSLPQDQSSRVESLLEDLRVDRKLKKRSSSYGKRGDGLDGVLWSQKLALKDRLHKRVPIELVSKDEPAGPQPEAVDRQKRIASDLAIKDPLFQKQWHLFNTVQLGHDLNVTGVWLEGITGEGVVTAIVDDGLDMYSNDLKDNYFPEGSWDFNENAEEPKPLLFEDKHGTRCAGEVAAVRNGVCGVGMAYDSKVAGIRILSKPIDDADEAAAINYGFQKNDIYSCSWGPRDDGQTMEAPGILVRRAMVNGIVQGRDGKGSIFVFAAGNGGMSGDNCNFDGYTNSIYSITVGALDRRGGHPSYSEACSAQLVVAYSSGGGDHIHTTDVGTDTCTNAHGGTSAAGPLAAGAIALGLSVRPDLTWRDVQYILLETAVPVHADDDEVQMTPIGKEFSHQYGYGKVDTYSFVQKAKNWELVKPQAWYTSPWLRVEKDVPQGNQGLASYFDVNSDMLKDANLERVEHVTITMNVNHTRRGDISVELRGPQGIVSHLSVPRKNDEAQVGYVDWTFMSVAHWGESGEGVWSVVVKDTVVNDNTGVFIDWRMTLWGVSIDPEIQQPHPLPDEHDDDHDIEDAVYATVSIKPHPVTTAAPTATDHAERPTKPTNTEAKPTATPEVPTPVDEELSEEPTDSDTAEPTASTSPGFLPSFLPTFGATPHTQVWIYASIALILVFCLALGIYFYVQRRNRLRNNPHDDYEFEIIDDEDDAAAPLAGRRGRKRRGGELYNAFAEESDEELLSGNDDDEEGPFRDHLKEKDGEHH</sequence>
<reference evidence="20" key="1">
    <citation type="journal article" date="2015" name="Genome Announc.">
        <title>Genome sequence of the AIDS-associated pathogen Penicillium marneffei (ATCC18224) and its near taxonomic relative Talaromyces stipitatus (ATCC10500).</title>
        <authorList>
            <person name="Nierman W.C."/>
            <person name="Fedorova-Abrams N.D."/>
            <person name="Andrianopoulos A."/>
        </authorList>
    </citation>
    <scope>NUCLEOTIDE SEQUENCE [LARGE SCALE GENOMIC DNA]</scope>
    <source>
        <strain evidence="20">ATCC 10500 / CBS 375.48 / QM 6759 / NRRL 1006</strain>
    </source>
</reference>
<evidence type="ECO:0000256" key="8">
    <source>
        <dbReference type="ARBA" id="ARBA00022837"/>
    </source>
</evidence>
<dbReference type="FunFam" id="2.60.120.260:FF:000026">
    <property type="entry name" value="proprotein convertase subtilisin/kexin type 7"/>
    <property type="match status" value="1"/>
</dbReference>
<keyword evidence="11" id="KW-0865">Zymogen</keyword>
<evidence type="ECO:0000256" key="3">
    <source>
        <dbReference type="ARBA" id="ARBA00022670"/>
    </source>
</evidence>
<dbReference type="EMBL" id="EQ962652">
    <property type="protein sequence ID" value="EED24530.1"/>
    <property type="molecule type" value="Genomic_DNA"/>
</dbReference>
<keyword evidence="20" id="KW-1185">Reference proteome</keyword>
<dbReference type="EC" id="3.4.21.61" evidence="19"/>
<feature type="transmembrane region" description="Helical" evidence="16">
    <location>
        <begin position="723"/>
        <end position="745"/>
    </location>
</feature>
<feature type="signal peptide" evidence="17">
    <location>
        <begin position="1"/>
        <end position="19"/>
    </location>
</feature>